<name>A0AAV7U891_PLEWA</name>
<dbReference type="EMBL" id="JANPWB010000005">
    <property type="protein sequence ID" value="KAJ1185148.1"/>
    <property type="molecule type" value="Genomic_DNA"/>
</dbReference>
<gene>
    <name evidence="1" type="ORF">NDU88_001943</name>
</gene>
<reference evidence="1" key="1">
    <citation type="journal article" date="2022" name="bioRxiv">
        <title>Sequencing and chromosome-scale assembly of the giantPleurodeles waltlgenome.</title>
        <authorList>
            <person name="Brown T."/>
            <person name="Elewa A."/>
            <person name="Iarovenko S."/>
            <person name="Subramanian E."/>
            <person name="Araus A.J."/>
            <person name="Petzold A."/>
            <person name="Susuki M."/>
            <person name="Suzuki K.-i.T."/>
            <person name="Hayashi T."/>
            <person name="Toyoda A."/>
            <person name="Oliveira C."/>
            <person name="Osipova E."/>
            <person name="Leigh N.D."/>
            <person name="Simon A."/>
            <person name="Yun M.H."/>
        </authorList>
    </citation>
    <scope>NUCLEOTIDE SEQUENCE</scope>
    <source>
        <strain evidence="1">20211129_DDA</strain>
        <tissue evidence="1">Liver</tissue>
    </source>
</reference>
<proteinExistence type="predicted"/>
<accession>A0AAV7U891</accession>
<comment type="caution">
    <text evidence="1">The sequence shown here is derived from an EMBL/GenBank/DDBJ whole genome shotgun (WGS) entry which is preliminary data.</text>
</comment>
<protein>
    <submittedName>
        <fullName evidence="1">Uncharacterized protein</fullName>
    </submittedName>
</protein>
<sequence>MAKLVGIRHTLERDLRQGEVALATLDRALSDISGSLGEWERQRHRLCELWDQLDKHVGATSHHGLYMEGDKTGRLLARLIRSETLIQSVLVLKDHESGIATTWQVIGSLSMMPMDLLDLIK</sequence>
<organism evidence="1 2">
    <name type="scientific">Pleurodeles waltl</name>
    <name type="common">Iberian ribbed newt</name>
    <dbReference type="NCBI Taxonomy" id="8319"/>
    <lineage>
        <taxon>Eukaryota</taxon>
        <taxon>Metazoa</taxon>
        <taxon>Chordata</taxon>
        <taxon>Craniata</taxon>
        <taxon>Vertebrata</taxon>
        <taxon>Euteleostomi</taxon>
        <taxon>Amphibia</taxon>
        <taxon>Batrachia</taxon>
        <taxon>Caudata</taxon>
        <taxon>Salamandroidea</taxon>
        <taxon>Salamandridae</taxon>
        <taxon>Pleurodelinae</taxon>
        <taxon>Pleurodeles</taxon>
    </lineage>
</organism>
<evidence type="ECO:0000313" key="1">
    <source>
        <dbReference type="EMBL" id="KAJ1185148.1"/>
    </source>
</evidence>
<dbReference type="Proteomes" id="UP001066276">
    <property type="component" value="Chromosome 3_1"/>
</dbReference>
<dbReference type="AlphaFoldDB" id="A0AAV7U891"/>
<keyword evidence="2" id="KW-1185">Reference proteome</keyword>
<evidence type="ECO:0000313" key="2">
    <source>
        <dbReference type="Proteomes" id="UP001066276"/>
    </source>
</evidence>